<name>A0A0C2VV58_9BACL</name>
<comment type="caution">
    <text evidence="9">The sequence shown here is derived from an EMBL/GenBank/DDBJ whole genome shotgun (WGS) entry which is preliminary data.</text>
</comment>
<dbReference type="Pfam" id="PF04239">
    <property type="entry name" value="DUF421"/>
    <property type="match status" value="1"/>
</dbReference>
<dbReference type="Pfam" id="PF07870">
    <property type="entry name" value="DUF1657"/>
    <property type="match status" value="1"/>
</dbReference>
<dbReference type="AlphaFoldDB" id="A0A0C2VV58"/>
<gene>
    <name evidence="9" type="ORF">KP78_17530</name>
</gene>
<dbReference type="Proteomes" id="UP000031938">
    <property type="component" value="Unassembled WGS sequence"/>
</dbReference>
<evidence type="ECO:0000256" key="7">
    <source>
        <dbReference type="SAM" id="Phobius"/>
    </source>
</evidence>
<dbReference type="GO" id="GO:0005886">
    <property type="term" value="C:plasma membrane"/>
    <property type="evidence" value="ECO:0007669"/>
    <property type="project" value="UniProtKB-SubCell"/>
</dbReference>
<dbReference type="EMBL" id="JXRP01000013">
    <property type="protein sequence ID" value="KIL48306.1"/>
    <property type="molecule type" value="Genomic_DNA"/>
</dbReference>
<evidence type="ECO:0000256" key="4">
    <source>
        <dbReference type="ARBA" id="ARBA00022692"/>
    </source>
</evidence>
<dbReference type="PANTHER" id="PTHR34582">
    <property type="entry name" value="UPF0702 TRANSMEMBRANE PROTEIN YCAP"/>
    <property type="match status" value="1"/>
</dbReference>
<feature type="domain" description="YetF C-terminal" evidence="8">
    <location>
        <begin position="89"/>
        <end position="221"/>
    </location>
</feature>
<protein>
    <submittedName>
        <fullName evidence="9">Membrane protein</fullName>
    </submittedName>
</protein>
<keyword evidence="4 7" id="KW-0812">Transmembrane</keyword>
<feature type="transmembrane region" description="Helical" evidence="7">
    <location>
        <begin position="40"/>
        <end position="60"/>
    </location>
</feature>
<evidence type="ECO:0000256" key="1">
    <source>
        <dbReference type="ARBA" id="ARBA00004651"/>
    </source>
</evidence>
<accession>A0A0C2VV58</accession>
<feature type="transmembrane region" description="Helical" evidence="7">
    <location>
        <begin position="66"/>
        <end position="88"/>
    </location>
</feature>
<dbReference type="InterPro" id="IPR007353">
    <property type="entry name" value="DUF421"/>
</dbReference>
<reference evidence="9 10" key="1">
    <citation type="submission" date="2015-01" db="EMBL/GenBank/DDBJ databases">
        <title>Genome sequencing of Jeotgalibacillus soli.</title>
        <authorList>
            <person name="Goh K.M."/>
            <person name="Chan K.-G."/>
            <person name="Yaakop A.S."/>
            <person name="Ee R."/>
            <person name="Gan H.M."/>
            <person name="Chan C.S."/>
        </authorList>
    </citation>
    <scope>NUCLEOTIDE SEQUENCE [LARGE SCALE GENOMIC DNA]</scope>
    <source>
        <strain evidence="9 10">P9</strain>
    </source>
</reference>
<dbReference type="STRING" id="889306.KP78_17530"/>
<proteinExistence type="inferred from homology"/>
<feature type="transmembrane region" description="Helical" evidence="7">
    <location>
        <begin position="14"/>
        <end position="33"/>
    </location>
</feature>
<keyword evidence="3" id="KW-1003">Cell membrane</keyword>
<evidence type="ECO:0000313" key="9">
    <source>
        <dbReference type="EMBL" id="KIL48306.1"/>
    </source>
</evidence>
<dbReference type="PANTHER" id="PTHR34582:SF7">
    <property type="entry name" value="UPF0702 TRANSMEMBRANE PROTEIN YDFS"/>
    <property type="match status" value="1"/>
</dbReference>
<dbReference type="Gene3D" id="3.30.240.20">
    <property type="entry name" value="bsu07140 like domains"/>
    <property type="match status" value="2"/>
</dbReference>
<keyword evidence="6 7" id="KW-0472">Membrane</keyword>
<comment type="subcellular location">
    <subcellularLocation>
        <location evidence="1">Cell membrane</location>
        <topology evidence="1">Multi-pass membrane protein</topology>
    </subcellularLocation>
</comment>
<dbReference type="InterPro" id="IPR023090">
    <property type="entry name" value="UPF0702_alpha/beta_dom_sf"/>
</dbReference>
<evidence type="ECO:0000313" key="10">
    <source>
        <dbReference type="Proteomes" id="UP000031938"/>
    </source>
</evidence>
<keyword evidence="5 7" id="KW-1133">Transmembrane helix</keyword>
<evidence type="ECO:0000256" key="6">
    <source>
        <dbReference type="ARBA" id="ARBA00023136"/>
    </source>
</evidence>
<evidence type="ECO:0000256" key="3">
    <source>
        <dbReference type="ARBA" id="ARBA00022475"/>
    </source>
</evidence>
<evidence type="ECO:0000259" key="8">
    <source>
        <dbReference type="Pfam" id="PF04239"/>
    </source>
</evidence>
<comment type="similarity">
    <text evidence="2">Belongs to the UPF0702 family.</text>
</comment>
<sequence>MPAWLAGVPEWLDVVIRALIFLIVLFLITKWLGKKQISQLSFFEYVTGITIGSIGAELVTGLDRNIMHGIIGITTFAAIPYLAGIISLKSKTFRDIVEGKGSVLIKDGKIMEDNLKKEKYSTDELLELLRKKDVFQVSDVEFAVLEPAGDMSVMLKKENQPLTPKDINLHVHSGKEPQTVIMDGEILDEPLSTIGRNRKWLKTELEKLGVTIENVFFGQVDSFGQLTVDLFDDQLEVAAPQEKPLLYATLKKCQADLEVFALSTEIKEAQNMYAKNSEKLQNVINNLTPILKD</sequence>
<dbReference type="InterPro" id="IPR012452">
    <property type="entry name" value="DUF1657"/>
</dbReference>
<keyword evidence="10" id="KW-1185">Reference proteome</keyword>
<evidence type="ECO:0000256" key="5">
    <source>
        <dbReference type="ARBA" id="ARBA00022989"/>
    </source>
</evidence>
<organism evidence="9 10">
    <name type="scientific">Jeotgalibacillus soli</name>
    <dbReference type="NCBI Taxonomy" id="889306"/>
    <lineage>
        <taxon>Bacteria</taxon>
        <taxon>Bacillati</taxon>
        <taxon>Bacillota</taxon>
        <taxon>Bacilli</taxon>
        <taxon>Bacillales</taxon>
        <taxon>Caryophanaceae</taxon>
        <taxon>Jeotgalibacillus</taxon>
    </lineage>
</organism>
<evidence type="ECO:0000256" key="2">
    <source>
        <dbReference type="ARBA" id="ARBA00006448"/>
    </source>
</evidence>
<dbReference type="PATRIC" id="fig|889306.3.peg.1765"/>